<dbReference type="InterPro" id="IPR025494">
    <property type="entry name" value="DUF4385"/>
</dbReference>
<dbReference type="Pfam" id="PF14328">
    <property type="entry name" value="DUF4385"/>
    <property type="match status" value="1"/>
</dbReference>
<dbReference type="AlphaFoldDB" id="A0A172TI12"/>
<evidence type="ECO:0000313" key="2">
    <source>
        <dbReference type="Proteomes" id="UP000076927"/>
    </source>
</evidence>
<evidence type="ECO:0008006" key="3">
    <source>
        <dbReference type="Google" id="ProtNLM"/>
    </source>
</evidence>
<proteinExistence type="predicted"/>
<name>A0A172TI12_9BACL</name>
<dbReference type="RefSeq" id="WP_082882433.1">
    <property type="nucleotide sequence ID" value="NZ_CP011388.1"/>
</dbReference>
<dbReference type="Proteomes" id="UP000076927">
    <property type="component" value="Chromosome"/>
</dbReference>
<organism evidence="1 2">
    <name type="scientific">Paenibacillus swuensis</name>
    <dbReference type="NCBI Taxonomy" id="1178515"/>
    <lineage>
        <taxon>Bacteria</taxon>
        <taxon>Bacillati</taxon>
        <taxon>Bacillota</taxon>
        <taxon>Bacilli</taxon>
        <taxon>Bacillales</taxon>
        <taxon>Paenibacillaceae</taxon>
        <taxon>Paenibacillus</taxon>
    </lineage>
</organism>
<keyword evidence="2" id="KW-1185">Reference proteome</keyword>
<gene>
    <name evidence="1" type="ORF">SY83_09645</name>
</gene>
<dbReference type="OrthoDB" id="65486at2"/>
<dbReference type="PATRIC" id="fig|1178515.4.peg.1929"/>
<dbReference type="KEGG" id="pswu:SY83_09645"/>
<protein>
    <recommendedName>
        <fullName evidence="3">Cytoplasmic protein</fullName>
    </recommendedName>
</protein>
<sequence length="173" mass="20510">MLKPFDYDLDYDHLNLREHPELYRVGRGEQGVLLVEPYKSEILPHWRFKTPEIARESSEKIYSMFLEYKEKGDFVGMDMARKFLQMGYTRARRYTNHKGGRKYAEDGTILPYQNDKVKAESAAIFKAQWQVAKTDSEYVRMKEDHREKYERESLDESAQRVFCGLEAQCNESS</sequence>
<dbReference type="STRING" id="1178515.SY83_09645"/>
<dbReference type="EMBL" id="CP011388">
    <property type="protein sequence ID" value="ANE46497.1"/>
    <property type="molecule type" value="Genomic_DNA"/>
</dbReference>
<reference evidence="1 2" key="1">
    <citation type="submission" date="2015-01" db="EMBL/GenBank/DDBJ databases">
        <title>Paenibacillus swuensis/DY6/whole genome sequencing.</title>
        <authorList>
            <person name="Kim M.K."/>
            <person name="Srinivasan S."/>
            <person name="Lee J.-J."/>
        </authorList>
    </citation>
    <scope>NUCLEOTIDE SEQUENCE [LARGE SCALE GENOMIC DNA]</scope>
    <source>
        <strain evidence="1 2">DY6</strain>
    </source>
</reference>
<accession>A0A172TI12</accession>
<evidence type="ECO:0000313" key="1">
    <source>
        <dbReference type="EMBL" id="ANE46497.1"/>
    </source>
</evidence>